<protein>
    <recommendedName>
        <fullName evidence="1">Cupin type-2 domain-containing protein</fullName>
    </recommendedName>
</protein>
<reference evidence="3" key="1">
    <citation type="journal article" date="2019" name="Int. J. Syst. Evol. Microbiol.">
        <title>The Global Catalogue of Microorganisms (GCM) 10K type strain sequencing project: providing services to taxonomists for standard genome sequencing and annotation.</title>
        <authorList>
            <consortium name="The Broad Institute Genomics Platform"/>
            <consortium name="The Broad Institute Genome Sequencing Center for Infectious Disease"/>
            <person name="Wu L."/>
            <person name="Ma J."/>
        </authorList>
    </citation>
    <scope>NUCLEOTIDE SEQUENCE [LARGE SCALE GENOMIC DNA]</scope>
    <source>
        <strain evidence="3">CGMCC 1.14993</strain>
    </source>
</reference>
<dbReference type="Gene3D" id="2.60.120.10">
    <property type="entry name" value="Jelly Rolls"/>
    <property type="match status" value="1"/>
</dbReference>
<keyword evidence="3" id="KW-1185">Reference proteome</keyword>
<dbReference type="RefSeq" id="WP_088002044.1">
    <property type="nucleotide sequence ID" value="NZ_BMHB01000003.1"/>
</dbReference>
<dbReference type="CDD" id="cd02215">
    <property type="entry name" value="cupin_QDO_N_C"/>
    <property type="match status" value="1"/>
</dbReference>
<comment type="caution">
    <text evidence="2">The sequence shown here is derived from an EMBL/GenBank/DDBJ whole genome shotgun (WGS) entry which is preliminary data.</text>
</comment>
<accession>A0A8J3EZZ4</accession>
<dbReference type="AlphaFoldDB" id="A0A8J3EZZ4"/>
<evidence type="ECO:0000313" key="3">
    <source>
        <dbReference type="Proteomes" id="UP000626244"/>
    </source>
</evidence>
<dbReference type="InterPro" id="IPR053146">
    <property type="entry name" value="QDO-like"/>
</dbReference>
<dbReference type="PANTHER" id="PTHR36440">
    <property type="entry name" value="PUTATIVE (AFU_ORTHOLOGUE AFUA_8G07350)-RELATED"/>
    <property type="match status" value="1"/>
</dbReference>
<dbReference type="EMBL" id="BMHB01000003">
    <property type="protein sequence ID" value="GGI17465.1"/>
    <property type="molecule type" value="Genomic_DNA"/>
</dbReference>
<dbReference type="InterPro" id="IPR011051">
    <property type="entry name" value="RmlC_Cupin_sf"/>
</dbReference>
<dbReference type="InterPro" id="IPR014710">
    <property type="entry name" value="RmlC-like_jellyroll"/>
</dbReference>
<evidence type="ECO:0000313" key="2">
    <source>
        <dbReference type="EMBL" id="GGI17465.1"/>
    </source>
</evidence>
<organism evidence="2 3">
    <name type="scientific">Gottfriedia solisilvae</name>
    <dbReference type="NCBI Taxonomy" id="1516104"/>
    <lineage>
        <taxon>Bacteria</taxon>
        <taxon>Bacillati</taxon>
        <taxon>Bacillota</taxon>
        <taxon>Bacilli</taxon>
        <taxon>Bacillales</taxon>
        <taxon>Bacillaceae</taxon>
        <taxon>Gottfriedia</taxon>
    </lineage>
</organism>
<sequence>MAFKNNSLANIMHRTISEDNTYYFLNNFASIIVSGEETDGAFGIVLCHGIQGGGPPLHIHELEDESFYILEGELTFRVGDETIHAKQGDYVFAPRGIPHTIKTISETSKTLVTSYPAGFDRFVKELGIPYTKDFVKPDGPPSPETIKKLIEVSKKYKISYPNLES</sequence>
<evidence type="ECO:0000259" key="1">
    <source>
        <dbReference type="Pfam" id="PF07883"/>
    </source>
</evidence>
<dbReference type="Pfam" id="PF07883">
    <property type="entry name" value="Cupin_2"/>
    <property type="match status" value="1"/>
</dbReference>
<dbReference type="PANTHER" id="PTHR36440:SF1">
    <property type="entry name" value="PUTATIVE (AFU_ORTHOLOGUE AFUA_8G07350)-RELATED"/>
    <property type="match status" value="1"/>
</dbReference>
<dbReference type="SUPFAM" id="SSF51182">
    <property type="entry name" value="RmlC-like cupins"/>
    <property type="match status" value="1"/>
</dbReference>
<gene>
    <name evidence="2" type="ORF">GCM10007380_38080</name>
</gene>
<dbReference type="Proteomes" id="UP000626244">
    <property type="component" value="Unassembled WGS sequence"/>
</dbReference>
<dbReference type="OrthoDB" id="9794183at2"/>
<proteinExistence type="predicted"/>
<dbReference type="InterPro" id="IPR013096">
    <property type="entry name" value="Cupin_2"/>
</dbReference>
<feature type="domain" description="Cupin type-2" evidence="1">
    <location>
        <begin position="52"/>
        <end position="108"/>
    </location>
</feature>
<name>A0A8J3EZZ4_9BACI</name>